<organism evidence="1 2">
    <name type="scientific">Telmatocola sphagniphila</name>
    <dbReference type="NCBI Taxonomy" id="1123043"/>
    <lineage>
        <taxon>Bacteria</taxon>
        <taxon>Pseudomonadati</taxon>
        <taxon>Planctomycetota</taxon>
        <taxon>Planctomycetia</taxon>
        <taxon>Gemmatales</taxon>
        <taxon>Gemmataceae</taxon>
    </lineage>
</organism>
<dbReference type="EMBL" id="CP074694">
    <property type="protein sequence ID" value="QVL32443.1"/>
    <property type="molecule type" value="Genomic_DNA"/>
</dbReference>
<protein>
    <submittedName>
        <fullName evidence="1">Uncharacterized protein</fullName>
    </submittedName>
</protein>
<evidence type="ECO:0000313" key="1">
    <source>
        <dbReference type="EMBL" id="QVL32443.1"/>
    </source>
</evidence>
<keyword evidence="2" id="KW-1185">Reference proteome</keyword>
<dbReference type="AlphaFoldDB" id="A0A8E6B5R5"/>
<dbReference type="KEGG" id="tsph:KIH39_00560"/>
<gene>
    <name evidence="1" type="ORF">KIH39_00560</name>
</gene>
<evidence type="ECO:0000313" key="2">
    <source>
        <dbReference type="Proteomes" id="UP000676194"/>
    </source>
</evidence>
<sequence>MSRHTLWIVCTFLSQLLCGCIMIPTPPYPKFDYVPAANLGENTNDIRAYRVETKNETTFYFNHLTESQTHVEIPIKENRTEAQYLGSWNAGLGWIGATSDGWFWSHSLIVRLYRPGYELVELRPWDLFGSIKWEPAKDFKAQEKVIERLLSIRWEFNQIWIGQFKPLKQISDENEIKAFLFAASEYERIARETTDLGLAMELAAKATIIRGLVKE</sequence>
<reference evidence="1" key="1">
    <citation type="submission" date="2021-05" db="EMBL/GenBank/DDBJ databases">
        <title>Complete genome sequence of the cellulolytic planctomycete Telmatocola sphagniphila SP2T and characterization of the first cellulase from planctomycetes.</title>
        <authorList>
            <person name="Rakitin A.L."/>
            <person name="Beletsky A.V."/>
            <person name="Naumoff D.G."/>
            <person name="Kulichevskaya I.S."/>
            <person name="Mardanov A.V."/>
            <person name="Ravin N.V."/>
            <person name="Dedysh S.N."/>
        </authorList>
    </citation>
    <scope>NUCLEOTIDE SEQUENCE</scope>
    <source>
        <strain evidence="1">SP2T</strain>
    </source>
</reference>
<dbReference type="Proteomes" id="UP000676194">
    <property type="component" value="Chromosome"/>
</dbReference>
<accession>A0A8E6B5R5</accession>
<proteinExistence type="predicted"/>
<name>A0A8E6B5R5_9BACT</name>
<dbReference type="PROSITE" id="PS51257">
    <property type="entry name" value="PROKAR_LIPOPROTEIN"/>
    <property type="match status" value="1"/>
</dbReference>
<dbReference type="RefSeq" id="WP_213497335.1">
    <property type="nucleotide sequence ID" value="NZ_CP074694.1"/>
</dbReference>